<sequence>MLGPGPRPKRRRFEFQPGDVVVKILVTPATASKIIGTGGAEVKALRAQSGVTLHIWENKFMGTGLQVVVLGGPRPSVDQGLAFVMEKLAEEALSGSGEIVAQLLLTRNTVSKIIGAKGANIQQLRQEFGCHIEADKLTHNGEQVLKVNGPNEMLQQLLLRLTELVEGSGDSTQVANNEYGTDAGYAGTWKGKGSGPKGVFGDFGGGGKGGEFSGGKGAEWGGGGKGADWHGKGMGALGPAPMAGGAGGKGQKGFDGYGQGQYGQYGAQETPMEFLQAEQDPAVLASVSTIQFAIPVESVSRVLGKGGIYSKEISRQTGAKLVIDPAVPGAETCVVTLTGQVWLLVAGILPQQSAQQDKQCN</sequence>
<dbReference type="PROSITE" id="PS50084">
    <property type="entry name" value="KH_TYPE_1"/>
    <property type="match status" value="3"/>
</dbReference>
<dbReference type="EMBL" id="LSRX01000430">
    <property type="protein sequence ID" value="OLP97503.1"/>
    <property type="molecule type" value="Genomic_DNA"/>
</dbReference>
<dbReference type="InterPro" id="IPR036612">
    <property type="entry name" value="KH_dom_type_1_sf"/>
</dbReference>
<dbReference type="GO" id="GO:0003723">
    <property type="term" value="F:RNA binding"/>
    <property type="evidence" value="ECO:0007669"/>
    <property type="project" value="UniProtKB-UniRule"/>
</dbReference>
<keyword evidence="6" id="KW-1185">Reference proteome</keyword>
<organism evidence="5 6">
    <name type="scientific">Symbiodinium microadriaticum</name>
    <name type="common">Dinoflagellate</name>
    <name type="synonym">Zooxanthella microadriatica</name>
    <dbReference type="NCBI Taxonomy" id="2951"/>
    <lineage>
        <taxon>Eukaryota</taxon>
        <taxon>Sar</taxon>
        <taxon>Alveolata</taxon>
        <taxon>Dinophyceae</taxon>
        <taxon>Suessiales</taxon>
        <taxon>Symbiodiniaceae</taxon>
        <taxon>Symbiodinium</taxon>
    </lineage>
</organism>
<dbReference type="InterPro" id="IPR004088">
    <property type="entry name" value="KH_dom_type_1"/>
</dbReference>
<evidence type="ECO:0000313" key="5">
    <source>
        <dbReference type="EMBL" id="OLP97503.1"/>
    </source>
</evidence>
<keyword evidence="2" id="KW-0694">RNA-binding</keyword>
<feature type="domain" description="K Homology" evidence="4">
    <location>
        <begin position="97"/>
        <end position="166"/>
    </location>
</feature>
<dbReference type="OrthoDB" id="410307at2759"/>
<proteinExistence type="predicted"/>
<name>A0A1Q9DQQ0_SYMMI</name>
<comment type="caution">
    <text evidence="5">The sequence shown here is derived from an EMBL/GenBank/DDBJ whole genome shotgun (WGS) entry which is preliminary data.</text>
</comment>
<evidence type="ECO:0000256" key="3">
    <source>
        <dbReference type="SAM" id="MobiDB-lite"/>
    </source>
</evidence>
<evidence type="ECO:0000256" key="2">
    <source>
        <dbReference type="PROSITE-ProRule" id="PRU00117"/>
    </source>
</evidence>
<feature type="compositionally biased region" description="Gly residues" evidence="3">
    <location>
        <begin position="211"/>
        <end position="236"/>
    </location>
</feature>
<dbReference type="Proteomes" id="UP000186817">
    <property type="component" value="Unassembled WGS sequence"/>
</dbReference>
<dbReference type="SMART" id="SM00322">
    <property type="entry name" value="KH"/>
    <property type="match status" value="3"/>
</dbReference>
<dbReference type="PANTHER" id="PTHR10288">
    <property type="entry name" value="KH DOMAIN CONTAINING RNA BINDING PROTEIN"/>
    <property type="match status" value="1"/>
</dbReference>
<accession>A0A1Q9DQQ0</accession>
<dbReference type="CDD" id="cd00105">
    <property type="entry name" value="KH-I"/>
    <property type="match status" value="1"/>
</dbReference>
<dbReference type="Gene3D" id="3.30.1370.10">
    <property type="entry name" value="K Homology domain, type 1"/>
    <property type="match status" value="3"/>
</dbReference>
<dbReference type="Pfam" id="PF00013">
    <property type="entry name" value="KH_1"/>
    <property type="match status" value="3"/>
</dbReference>
<gene>
    <name evidence="5" type="ORF">AK812_SmicGene20172</name>
</gene>
<evidence type="ECO:0000256" key="1">
    <source>
        <dbReference type="ARBA" id="ARBA00022737"/>
    </source>
</evidence>
<feature type="domain" description="K Homology" evidence="4">
    <location>
        <begin position="18"/>
        <end position="89"/>
    </location>
</feature>
<reference evidence="5 6" key="1">
    <citation type="submission" date="2016-02" db="EMBL/GenBank/DDBJ databases">
        <title>Genome analysis of coral dinoflagellate symbionts highlights evolutionary adaptations to a symbiotic lifestyle.</title>
        <authorList>
            <person name="Aranda M."/>
            <person name="Li Y."/>
            <person name="Liew Y.J."/>
            <person name="Baumgarten S."/>
            <person name="Simakov O."/>
            <person name="Wilson M."/>
            <person name="Piel J."/>
            <person name="Ashoor H."/>
            <person name="Bougouffa S."/>
            <person name="Bajic V.B."/>
            <person name="Ryu T."/>
            <person name="Ravasi T."/>
            <person name="Bayer T."/>
            <person name="Micklem G."/>
            <person name="Kim H."/>
            <person name="Bhak J."/>
            <person name="Lajeunesse T.C."/>
            <person name="Voolstra C.R."/>
        </authorList>
    </citation>
    <scope>NUCLEOTIDE SEQUENCE [LARGE SCALE GENOMIC DNA]</scope>
    <source>
        <strain evidence="5 6">CCMP2467</strain>
    </source>
</reference>
<evidence type="ECO:0000313" key="6">
    <source>
        <dbReference type="Proteomes" id="UP000186817"/>
    </source>
</evidence>
<feature type="domain" description="K Homology" evidence="4">
    <location>
        <begin position="286"/>
        <end position="353"/>
    </location>
</feature>
<dbReference type="SUPFAM" id="SSF54791">
    <property type="entry name" value="Eukaryotic type KH-domain (KH-domain type I)"/>
    <property type="match status" value="3"/>
</dbReference>
<dbReference type="AlphaFoldDB" id="A0A1Q9DQQ0"/>
<keyword evidence="1" id="KW-0677">Repeat</keyword>
<protein>
    <recommendedName>
        <fullName evidence="4">K Homology domain-containing protein</fullName>
    </recommendedName>
</protein>
<dbReference type="OMA" id="HVEEHAI"/>
<feature type="region of interest" description="Disordered" evidence="3">
    <location>
        <begin position="211"/>
        <end position="250"/>
    </location>
</feature>
<evidence type="ECO:0000259" key="4">
    <source>
        <dbReference type="SMART" id="SM00322"/>
    </source>
</evidence>
<dbReference type="InterPro" id="IPR004087">
    <property type="entry name" value="KH_dom"/>
</dbReference>